<accession>A0A8G1REI7</accession>
<reference evidence="1 2" key="1">
    <citation type="submission" date="2018-02" db="EMBL/GenBank/DDBJ databases">
        <title>The genomes of Aspergillus section Nigri reveals drivers in fungal speciation.</title>
        <authorList>
            <consortium name="DOE Joint Genome Institute"/>
            <person name="Vesth T.C."/>
            <person name="Nybo J."/>
            <person name="Theobald S."/>
            <person name="Brandl J."/>
            <person name="Frisvad J.C."/>
            <person name="Nielsen K.F."/>
            <person name="Lyhne E.K."/>
            <person name="Kogle M.E."/>
            <person name="Kuo A."/>
            <person name="Riley R."/>
            <person name="Clum A."/>
            <person name="Nolan M."/>
            <person name="Lipzen A."/>
            <person name="Salamov A."/>
            <person name="Henrissat B."/>
            <person name="Wiebenga A."/>
            <person name="De vries R.P."/>
            <person name="Grigoriev I.V."/>
            <person name="Mortensen U.H."/>
            <person name="Andersen M.R."/>
            <person name="Baker S.E."/>
        </authorList>
    </citation>
    <scope>NUCLEOTIDE SEQUENCE [LARGE SCALE GENOMIC DNA]</scope>
    <source>
        <strain evidence="1 2">CBS 112811</strain>
    </source>
</reference>
<dbReference type="GeneID" id="37162432"/>
<gene>
    <name evidence="1" type="ORF">BO85DRAFT_444523</name>
</gene>
<dbReference type="AlphaFoldDB" id="A0A8G1REI7"/>
<dbReference type="RefSeq" id="XP_025521131.1">
    <property type="nucleotide sequence ID" value="XM_025659030.1"/>
</dbReference>
<keyword evidence="2" id="KW-1185">Reference proteome</keyword>
<dbReference type="EMBL" id="KZ825054">
    <property type="protein sequence ID" value="RAH63209.1"/>
    <property type="molecule type" value="Genomic_DNA"/>
</dbReference>
<evidence type="ECO:0000313" key="2">
    <source>
        <dbReference type="Proteomes" id="UP000249526"/>
    </source>
</evidence>
<dbReference type="Proteomes" id="UP000249526">
    <property type="component" value="Unassembled WGS sequence"/>
</dbReference>
<proteinExistence type="predicted"/>
<evidence type="ECO:0000313" key="1">
    <source>
        <dbReference type="EMBL" id="RAH63209.1"/>
    </source>
</evidence>
<name>A0A8G1REI7_9EURO</name>
<organism evidence="1 2">
    <name type="scientific">Aspergillus piperis CBS 112811</name>
    <dbReference type="NCBI Taxonomy" id="1448313"/>
    <lineage>
        <taxon>Eukaryota</taxon>
        <taxon>Fungi</taxon>
        <taxon>Dikarya</taxon>
        <taxon>Ascomycota</taxon>
        <taxon>Pezizomycotina</taxon>
        <taxon>Eurotiomycetes</taxon>
        <taxon>Eurotiomycetidae</taxon>
        <taxon>Eurotiales</taxon>
        <taxon>Aspergillaceae</taxon>
        <taxon>Aspergillus</taxon>
        <taxon>Aspergillus subgen. Circumdati</taxon>
    </lineage>
</organism>
<sequence length="68" mass="7878">MASIGFHSFEILPGRHPWRLKADGHPRGHRKQSAGTSRTFVDLFSLTEIRPFTSLLALWRPYSRQAMR</sequence>
<protein>
    <submittedName>
        <fullName evidence="1">Uncharacterized protein</fullName>
    </submittedName>
</protein>